<dbReference type="InterPro" id="IPR002151">
    <property type="entry name" value="Kinesin_light"/>
</dbReference>
<evidence type="ECO:0000313" key="7">
    <source>
        <dbReference type="Proteomes" id="UP001412239"/>
    </source>
</evidence>
<sequence length="135" mass="15155">MHRRALEGREKILGPDHPDTLTSVNNLAGVLQSQGKYDESEEMHRRALEGREKILGPDHPNTLSSVKNLATVVRLQAGPGDAGTIRRRPRQELPVNPDNMQPQSSGRAPRRSQRNTVLRHSRRIAARRQVGRPPK</sequence>
<feature type="region of interest" description="Disordered" evidence="5">
    <location>
        <begin position="77"/>
        <end position="135"/>
    </location>
</feature>
<evidence type="ECO:0000256" key="3">
    <source>
        <dbReference type="ARBA" id="ARBA00022737"/>
    </source>
</evidence>
<dbReference type="Gene3D" id="1.25.40.10">
    <property type="entry name" value="Tetratricopeptide repeat domain"/>
    <property type="match status" value="1"/>
</dbReference>
<proteinExistence type="predicted"/>
<keyword evidence="4" id="KW-0802">TPR repeat</keyword>
<accession>A0A292PIU7</accession>
<evidence type="ECO:0000313" key="6">
    <source>
        <dbReference type="EMBL" id="CUS06611.1"/>
    </source>
</evidence>
<dbReference type="Proteomes" id="UP001412239">
    <property type="component" value="Unassembled WGS sequence"/>
</dbReference>
<feature type="compositionally biased region" description="Basic residues" evidence="5">
    <location>
        <begin position="108"/>
        <end position="135"/>
    </location>
</feature>
<dbReference type="EMBL" id="LN893731">
    <property type="protein sequence ID" value="CUS06611.1"/>
    <property type="molecule type" value="Genomic_DNA"/>
</dbReference>
<dbReference type="PRINTS" id="PR00381">
    <property type="entry name" value="KINESINLIGHT"/>
</dbReference>
<dbReference type="GO" id="GO:0005871">
    <property type="term" value="C:kinesin complex"/>
    <property type="evidence" value="ECO:0007669"/>
    <property type="project" value="InterPro"/>
</dbReference>
<feature type="compositionally biased region" description="Basic and acidic residues" evidence="5">
    <location>
        <begin position="1"/>
        <end position="19"/>
    </location>
</feature>
<dbReference type="GO" id="GO:0007018">
    <property type="term" value="P:microtubule-based movement"/>
    <property type="evidence" value="ECO:0007669"/>
    <property type="project" value="TreeGrafter"/>
</dbReference>
<dbReference type="PANTHER" id="PTHR45783:SF3">
    <property type="entry name" value="KINESIN LIGHT CHAIN"/>
    <property type="match status" value="1"/>
</dbReference>
<name>A0A292PIU7_9PEZI</name>
<evidence type="ECO:0000256" key="1">
    <source>
        <dbReference type="ARBA" id="ARBA00004496"/>
    </source>
</evidence>
<evidence type="ECO:0000256" key="2">
    <source>
        <dbReference type="ARBA" id="ARBA00022490"/>
    </source>
</evidence>
<keyword evidence="7" id="KW-1185">Reference proteome</keyword>
<dbReference type="Pfam" id="PF13374">
    <property type="entry name" value="TPR_10"/>
    <property type="match status" value="2"/>
</dbReference>
<gene>
    <name evidence="6" type="ORF">GSTUAT00009338001</name>
</gene>
<keyword evidence="3" id="KW-0677">Repeat</keyword>
<feature type="region of interest" description="Disordered" evidence="5">
    <location>
        <begin position="1"/>
        <end position="21"/>
    </location>
</feature>
<evidence type="ECO:0000256" key="4">
    <source>
        <dbReference type="ARBA" id="ARBA00022803"/>
    </source>
</evidence>
<dbReference type="SUPFAM" id="SSF48452">
    <property type="entry name" value="TPR-like"/>
    <property type="match status" value="1"/>
</dbReference>
<reference evidence="6" key="1">
    <citation type="submission" date="2015-10" db="EMBL/GenBank/DDBJ databases">
        <authorList>
            <person name="Regsiter A."/>
            <person name="william w."/>
        </authorList>
    </citation>
    <scope>NUCLEOTIDE SEQUENCE</scope>
    <source>
        <strain evidence="6">Montdore</strain>
    </source>
</reference>
<dbReference type="InterPro" id="IPR011990">
    <property type="entry name" value="TPR-like_helical_dom_sf"/>
</dbReference>
<dbReference type="PANTHER" id="PTHR45783">
    <property type="entry name" value="KINESIN LIGHT CHAIN"/>
    <property type="match status" value="1"/>
</dbReference>
<evidence type="ECO:0008006" key="8">
    <source>
        <dbReference type="Google" id="ProtNLM"/>
    </source>
</evidence>
<dbReference type="AlphaFoldDB" id="A0A292PIU7"/>
<evidence type="ECO:0000256" key="5">
    <source>
        <dbReference type="SAM" id="MobiDB-lite"/>
    </source>
</evidence>
<keyword evidence="2" id="KW-0963">Cytoplasm</keyword>
<organism evidence="6 7">
    <name type="scientific">Tuber aestivum</name>
    <name type="common">summer truffle</name>
    <dbReference type="NCBI Taxonomy" id="59557"/>
    <lineage>
        <taxon>Eukaryota</taxon>
        <taxon>Fungi</taxon>
        <taxon>Dikarya</taxon>
        <taxon>Ascomycota</taxon>
        <taxon>Pezizomycotina</taxon>
        <taxon>Pezizomycetes</taxon>
        <taxon>Pezizales</taxon>
        <taxon>Tuberaceae</taxon>
        <taxon>Tuber</taxon>
    </lineage>
</organism>
<dbReference type="GO" id="GO:0019894">
    <property type="term" value="F:kinesin binding"/>
    <property type="evidence" value="ECO:0007669"/>
    <property type="project" value="TreeGrafter"/>
</dbReference>
<comment type="subcellular location">
    <subcellularLocation>
        <location evidence="1">Cytoplasm</location>
    </subcellularLocation>
</comment>
<protein>
    <recommendedName>
        <fullName evidence="8">Kinesin light chain</fullName>
    </recommendedName>
</protein>
<dbReference type="GO" id="GO:0005737">
    <property type="term" value="C:cytoplasm"/>
    <property type="evidence" value="ECO:0007669"/>
    <property type="project" value="UniProtKB-SubCell"/>
</dbReference>